<gene>
    <name evidence="8" type="ORF">AB6724_11830</name>
</gene>
<accession>A0ABV3ZW54</accession>
<dbReference type="InterPro" id="IPR036388">
    <property type="entry name" value="WH-like_DNA-bd_sf"/>
</dbReference>
<evidence type="ECO:0000313" key="9">
    <source>
        <dbReference type="Proteomes" id="UP001561046"/>
    </source>
</evidence>
<keyword evidence="9" id="KW-1185">Reference proteome</keyword>
<dbReference type="EMBL" id="JBFYGN010000011">
    <property type="protein sequence ID" value="MEX8193526.1"/>
    <property type="molecule type" value="Genomic_DNA"/>
</dbReference>
<keyword evidence="1" id="KW-0805">Transcription regulation</keyword>
<feature type="domain" description="Response regulatory" evidence="6">
    <location>
        <begin position="3"/>
        <end position="117"/>
    </location>
</feature>
<dbReference type="SMART" id="SM00862">
    <property type="entry name" value="Trans_reg_C"/>
    <property type="match status" value="1"/>
</dbReference>
<dbReference type="InterPro" id="IPR001867">
    <property type="entry name" value="OmpR/PhoB-type_DNA-bd"/>
</dbReference>
<dbReference type="InterPro" id="IPR011006">
    <property type="entry name" value="CheY-like_superfamily"/>
</dbReference>
<protein>
    <submittedName>
        <fullName evidence="8">Response regulator transcription factor</fullName>
    </submittedName>
</protein>
<organism evidence="8 9">
    <name type="scientific">Comamonas guangdongensis</name>
    <dbReference type="NCBI Taxonomy" id="510515"/>
    <lineage>
        <taxon>Bacteria</taxon>
        <taxon>Pseudomonadati</taxon>
        <taxon>Pseudomonadota</taxon>
        <taxon>Betaproteobacteria</taxon>
        <taxon>Burkholderiales</taxon>
        <taxon>Comamonadaceae</taxon>
        <taxon>Comamonas</taxon>
    </lineage>
</organism>
<evidence type="ECO:0000256" key="4">
    <source>
        <dbReference type="PROSITE-ProRule" id="PRU00169"/>
    </source>
</evidence>
<sequence>MLDLILLEDEAVLREELCDFLSGCGYRVDAESSLAGFRQRFDPTRHGIALLDLGLPDGDGLTLIQELRARGERLGIVVLTARGGARDRVNGLDTGADHYLSKTSDLDELASTLAALARRLDGPSSCLADTWVLELGPRSLRPPGGPDIALSEQDLTVLHELMRNAGNTVSRRQIIQALDEDFFSYDQRRLDTQMRRLRRKVEESCGLTLPINTARNVGYRFHEKASVSL</sequence>
<proteinExistence type="predicted"/>
<comment type="caution">
    <text evidence="8">The sequence shown here is derived from an EMBL/GenBank/DDBJ whole genome shotgun (WGS) entry which is preliminary data.</text>
</comment>
<dbReference type="Pfam" id="PF00486">
    <property type="entry name" value="Trans_reg_C"/>
    <property type="match status" value="1"/>
</dbReference>
<dbReference type="SMART" id="SM00448">
    <property type="entry name" value="REC"/>
    <property type="match status" value="1"/>
</dbReference>
<keyword evidence="4" id="KW-0597">Phosphoprotein</keyword>
<dbReference type="InterPro" id="IPR016032">
    <property type="entry name" value="Sig_transdc_resp-reg_C-effctor"/>
</dbReference>
<dbReference type="InterPro" id="IPR039420">
    <property type="entry name" value="WalR-like"/>
</dbReference>
<evidence type="ECO:0000256" key="1">
    <source>
        <dbReference type="ARBA" id="ARBA00023015"/>
    </source>
</evidence>
<dbReference type="Proteomes" id="UP001561046">
    <property type="component" value="Unassembled WGS sequence"/>
</dbReference>
<dbReference type="PROSITE" id="PS51755">
    <property type="entry name" value="OMPR_PHOB"/>
    <property type="match status" value="1"/>
</dbReference>
<dbReference type="SUPFAM" id="SSF52172">
    <property type="entry name" value="CheY-like"/>
    <property type="match status" value="1"/>
</dbReference>
<feature type="modified residue" description="4-aspartylphosphate" evidence="4">
    <location>
        <position position="52"/>
    </location>
</feature>
<name>A0ABV3ZW54_9BURK</name>
<evidence type="ECO:0000256" key="2">
    <source>
        <dbReference type="ARBA" id="ARBA00023125"/>
    </source>
</evidence>
<feature type="domain" description="OmpR/PhoB-type" evidence="7">
    <location>
        <begin position="122"/>
        <end position="223"/>
    </location>
</feature>
<dbReference type="Pfam" id="PF00072">
    <property type="entry name" value="Response_reg"/>
    <property type="match status" value="1"/>
</dbReference>
<keyword evidence="3" id="KW-0804">Transcription</keyword>
<keyword evidence="2 5" id="KW-0238">DNA-binding</keyword>
<dbReference type="PANTHER" id="PTHR48111">
    <property type="entry name" value="REGULATOR OF RPOS"/>
    <property type="match status" value="1"/>
</dbReference>
<dbReference type="CDD" id="cd00383">
    <property type="entry name" value="trans_reg_C"/>
    <property type="match status" value="1"/>
</dbReference>
<dbReference type="PANTHER" id="PTHR48111:SF67">
    <property type="entry name" value="TRANSCRIPTIONAL REGULATORY PROTEIN TCTD"/>
    <property type="match status" value="1"/>
</dbReference>
<evidence type="ECO:0000259" key="6">
    <source>
        <dbReference type="PROSITE" id="PS50110"/>
    </source>
</evidence>
<dbReference type="RefSeq" id="WP_369338719.1">
    <property type="nucleotide sequence ID" value="NZ_JBFYGN010000011.1"/>
</dbReference>
<dbReference type="InterPro" id="IPR001789">
    <property type="entry name" value="Sig_transdc_resp-reg_receiver"/>
</dbReference>
<dbReference type="SUPFAM" id="SSF46894">
    <property type="entry name" value="C-terminal effector domain of the bipartite response regulators"/>
    <property type="match status" value="1"/>
</dbReference>
<evidence type="ECO:0000259" key="7">
    <source>
        <dbReference type="PROSITE" id="PS51755"/>
    </source>
</evidence>
<evidence type="ECO:0000256" key="5">
    <source>
        <dbReference type="PROSITE-ProRule" id="PRU01091"/>
    </source>
</evidence>
<dbReference type="Gene3D" id="1.10.10.10">
    <property type="entry name" value="Winged helix-like DNA-binding domain superfamily/Winged helix DNA-binding domain"/>
    <property type="match status" value="1"/>
</dbReference>
<feature type="DNA-binding region" description="OmpR/PhoB-type" evidence="5">
    <location>
        <begin position="122"/>
        <end position="223"/>
    </location>
</feature>
<evidence type="ECO:0000256" key="3">
    <source>
        <dbReference type="ARBA" id="ARBA00023163"/>
    </source>
</evidence>
<evidence type="ECO:0000313" key="8">
    <source>
        <dbReference type="EMBL" id="MEX8193526.1"/>
    </source>
</evidence>
<reference evidence="8 9" key="1">
    <citation type="journal article" date="2013" name="Int. J. Syst. Evol. Microbiol.">
        <title>Comamonas guangdongensis sp. nov., isolated from subterranean forest sediment, and emended description of the genus Comamonas.</title>
        <authorList>
            <person name="Zhang J."/>
            <person name="Wang Y."/>
            <person name="Zhou S."/>
            <person name="Wu C."/>
            <person name="He J."/>
            <person name="Li F."/>
        </authorList>
    </citation>
    <scope>NUCLEOTIDE SEQUENCE [LARGE SCALE GENOMIC DNA]</scope>
    <source>
        <strain evidence="8 9">CCTCC AB2011133</strain>
    </source>
</reference>
<dbReference type="Gene3D" id="3.40.50.2300">
    <property type="match status" value="1"/>
</dbReference>
<dbReference type="PROSITE" id="PS50110">
    <property type="entry name" value="RESPONSE_REGULATORY"/>
    <property type="match status" value="1"/>
</dbReference>